<keyword evidence="1" id="KW-0732">Signal</keyword>
<dbReference type="AlphaFoldDB" id="A0A1G5VAP9"/>
<dbReference type="EMBL" id="FMXE01000003">
    <property type="protein sequence ID" value="SDA42095.1"/>
    <property type="molecule type" value="Genomic_DNA"/>
</dbReference>
<feature type="chain" id="PRO_5011557022" evidence="1">
    <location>
        <begin position="25"/>
        <end position="225"/>
    </location>
</feature>
<evidence type="ECO:0000313" key="2">
    <source>
        <dbReference type="EMBL" id="SDA42095.1"/>
    </source>
</evidence>
<name>A0A1G5VAP9_9BACT</name>
<accession>A0A1G5VAP9</accession>
<evidence type="ECO:0000313" key="3">
    <source>
        <dbReference type="Proteomes" id="UP000198756"/>
    </source>
</evidence>
<dbReference type="RefSeq" id="WP_092728228.1">
    <property type="nucleotide sequence ID" value="NZ_FMXE01000003.1"/>
</dbReference>
<sequence>MKFSNTLKCACLIIAFATTDFLSAQTDPIAPVGERDVFFYYSEGKLVNDDRVKILMISQYIYRSKYSFNGYKEVFGFDGGDFGTVITSVTNATSERLEEIEKNEYNSKSKNRFHQIQFTYPKFVQASYGFDKVTCFCPVNSNEPSEYDNTTSSFLFKCREQLIAEYLKKGYKIVLFESDQMFERHRFAKEANLERINPLSGLLYEYYDKGDILNLTRRFQEEQSK</sequence>
<proteinExistence type="predicted"/>
<evidence type="ECO:0000256" key="1">
    <source>
        <dbReference type="SAM" id="SignalP"/>
    </source>
</evidence>
<feature type="signal peptide" evidence="1">
    <location>
        <begin position="1"/>
        <end position="24"/>
    </location>
</feature>
<reference evidence="3" key="1">
    <citation type="submission" date="2016-10" db="EMBL/GenBank/DDBJ databases">
        <authorList>
            <person name="Varghese N."/>
            <person name="Submissions S."/>
        </authorList>
    </citation>
    <scope>NUCLEOTIDE SEQUENCE [LARGE SCALE GENOMIC DNA]</scope>
    <source>
        <strain evidence="3">DSM 22703</strain>
    </source>
</reference>
<protein>
    <submittedName>
        <fullName evidence="2">Uncharacterized protein</fullName>
    </submittedName>
</protein>
<organism evidence="2 3">
    <name type="scientific">Algoriphagus alkaliphilus</name>
    <dbReference type="NCBI Taxonomy" id="279824"/>
    <lineage>
        <taxon>Bacteria</taxon>
        <taxon>Pseudomonadati</taxon>
        <taxon>Bacteroidota</taxon>
        <taxon>Cytophagia</taxon>
        <taxon>Cytophagales</taxon>
        <taxon>Cyclobacteriaceae</taxon>
        <taxon>Algoriphagus</taxon>
    </lineage>
</organism>
<dbReference type="STRING" id="279824.SAMN03080617_00343"/>
<keyword evidence="3" id="KW-1185">Reference proteome</keyword>
<gene>
    <name evidence="2" type="ORF">SAMN03080617_00343</name>
</gene>
<dbReference type="Proteomes" id="UP000198756">
    <property type="component" value="Unassembled WGS sequence"/>
</dbReference>